<dbReference type="GO" id="GO:0050660">
    <property type="term" value="F:flavin adenine dinucleotide binding"/>
    <property type="evidence" value="ECO:0007669"/>
    <property type="project" value="InterPro"/>
</dbReference>
<keyword evidence="4" id="KW-0819">tRNA processing</keyword>
<keyword evidence="3" id="KW-0288">FMN</keyword>
<organism evidence="9 10">
    <name type="scientific">Candidatus Neomicrothrix parvicella RN1</name>
    <dbReference type="NCBI Taxonomy" id="1229780"/>
    <lineage>
        <taxon>Bacteria</taxon>
        <taxon>Bacillati</taxon>
        <taxon>Actinomycetota</taxon>
        <taxon>Acidimicrobiia</taxon>
        <taxon>Acidimicrobiales</taxon>
        <taxon>Microthrixaceae</taxon>
        <taxon>Candidatus Neomicrothrix</taxon>
    </lineage>
</organism>
<accession>R4Z1E8</accession>
<evidence type="ECO:0000256" key="1">
    <source>
        <dbReference type="ARBA" id="ARBA00001917"/>
    </source>
</evidence>
<evidence type="ECO:0000256" key="6">
    <source>
        <dbReference type="ARBA" id="ARBA00023002"/>
    </source>
</evidence>
<dbReference type="Proteomes" id="UP000018291">
    <property type="component" value="Unassembled WGS sequence"/>
</dbReference>
<dbReference type="InterPro" id="IPR004652">
    <property type="entry name" value="DusB-like"/>
</dbReference>
<evidence type="ECO:0000313" key="10">
    <source>
        <dbReference type="Proteomes" id="UP000018291"/>
    </source>
</evidence>
<evidence type="ECO:0000256" key="4">
    <source>
        <dbReference type="ARBA" id="ARBA00022694"/>
    </source>
</evidence>
<dbReference type="CDD" id="cd02801">
    <property type="entry name" value="DUS_like_FMN"/>
    <property type="match status" value="1"/>
</dbReference>
<proteinExistence type="predicted"/>
<comment type="caution">
    <text evidence="9">The sequence shown here is derived from an EMBL/GenBank/DDBJ whole genome shotgun (WGS) entry which is preliminary data.</text>
</comment>
<evidence type="ECO:0000256" key="3">
    <source>
        <dbReference type="ARBA" id="ARBA00022643"/>
    </source>
</evidence>
<name>R4Z1E8_9ACTN</name>
<dbReference type="GO" id="GO:0003723">
    <property type="term" value="F:RNA binding"/>
    <property type="evidence" value="ECO:0007669"/>
    <property type="project" value="TreeGrafter"/>
</dbReference>
<evidence type="ECO:0000256" key="5">
    <source>
        <dbReference type="ARBA" id="ARBA00022857"/>
    </source>
</evidence>
<gene>
    <name evidence="9" type="ORF">BN381_450045</name>
</gene>
<dbReference type="GO" id="GO:0017150">
    <property type="term" value="F:tRNA dihydrouridine synthase activity"/>
    <property type="evidence" value="ECO:0007669"/>
    <property type="project" value="InterPro"/>
</dbReference>
<dbReference type="Pfam" id="PF01207">
    <property type="entry name" value="Dus"/>
    <property type="match status" value="1"/>
</dbReference>
<dbReference type="AlphaFoldDB" id="R4Z1E8"/>
<dbReference type="InterPro" id="IPR013785">
    <property type="entry name" value="Aldolase_TIM"/>
</dbReference>
<dbReference type="PANTHER" id="PTHR45846:SF1">
    <property type="entry name" value="TRNA-DIHYDROURIDINE(47) SYNTHASE [NAD(P)(+)]-LIKE"/>
    <property type="match status" value="1"/>
</dbReference>
<feature type="domain" description="DUS-like FMN-binding" evidence="8">
    <location>
        <begin position="38"/>
        <end position="291"/>
    </location>
</feature>
<dbReference type="EMBL" id="CANL01000040">
    <property type="protein sequence ID" value="CCM64734.1"/>
    <property type="molecule type" value="Genomic_DNA"/>
</dbReference>
<dbReference type="eggNOG" id="COG0042">
    <property type="taxonomic scope" value="Bacteria"/>
</dbReference>
<dbReference type="EC" id="1.-.-.-" evidence="9"/>
<dbReference type="Gene3D" id="3.20.20.70">
    <property type="entry name" value="Aldolase class I"/>
    <property type="match status" value="1"/>
</dbReference>
<feature type="region of interest" description="Disordered" evidence="7">
    <location>
        <begin position="391"/>
        <end position="416"/>
    </location>
</feature>
<dbReference type="PROSITE" id="PS01136">
    <property type="entry name" value="UPF0034"/>
    <property type="match status" value="1"/>
</dbReference>
<evidence type="ECO:0000259" key="8">
    <source>
        <dbReference type="Pfam" id="PF01207"/>
    </source>
</evidence>
<dbReference type="InterPro" id="IPR024036">
    <property type="entry name" value="tRNA-dHydroUridine_Synthase_C"/>
</dbReference>
<reference evidence="9 10" key="1">
    <citation type="journal article" date="2013" name="ISME J.">
        <title>Metabolic model for the filamentous 'Candidatus Microthrix parvicella' based on genomic and metagenomic analyses.</title>
        <authorList>
            <person name="Jon McIlroy S."/>
            <person name="Kristiansen R."/>
            <person name="Albertsen M."/>
            <person name="Michael Karst S."/>
            <person name="Rossetti S."/>
            <person name="Lund Nielsen J."/>
            <person name="Tandoi V."/>
            <person name="James Seviour R."/>
            <person name="Nielsen P.H."/>
        </authorList>
    </citation>
    <scope>NUCLEOTIDE SEQUENCE [LARGE SCALE GENOMIC DNA]</scope>
    <source>
        <strain evidence="9 10">RN1</strain>
    </source>
</reference>
<dbReference type="InterPro" id="IPR018517">
    <property type="entry name" value="tRNA_hU_synthase_CS"/>
</dbReference>
<keyword evidence="2" id="KW-0285">Flavoprotein</keyword>
<dbReference type="Gene3D" id="1.10.1200.80">
    <property type="entry name" value="Putative flavin oxidoreducatase, domain 2"/>
    <property type="match status" value="1"/>
</dbReference>
<dbReference type="NCBIfam" id="TIGR00737">
    <property type="entry name" value="nifR3_yhdG"/>
    <property type="match status" value="1"/>
</dbReference>
<evidence type="ECO:0000313" key="9">
    <source>
        <dbReference type="EMBL" id="CCM64734.1"/>
    </source>
</evidence>
<dbReference type="STRING" id="1229780.BN381_450045"/>
<dbReference type="PANTHER" id="PTHR45846">
    <property type="entry name" value="TRNA-DIHYDROURIDINE(47) SYNTHASE [NAD(P)(+)]-LIKE"/>
    <property type="match status" value="1"/>
</dbReference>
<evidence type="ECO:0000256" key="7">
    <source>
        <dbReference type="SAM" id="MobiDB-lite"/>
    </source>
</evidence>
<protein>
    <submittedName>
        <fullName evidence="9">tRNA-dihydrouridine synthase</fullName>
        <ecNumber evidence="9">1.-.-.-</ecNumber>
    </submittedName>
</protein>
<keyword evidence="6 9" id="KW-0560">Oxidoreductase</keyword>
<comment type="cofactor">
    <cofactor evidence="1">
        <name>FMN</name>
        <dbReference type="ChEBI" id="CHEBI:58210"/>
    </cofactor>
</comment>
<keyword evidence="5" id="KW-0521">NADP</keyword>
<dbReference type="HOGENOM" id="CLU_013299_0_0_11"/>
<evidence type="ECO:0000256" key="2">
    <source>
        <dbReference type="ARBA" id="ARBA00022630"/>
    </source>
</evidence>
<keyword evidence="10" id="KW-1185">Reference proteome</keyword>
<sequence>MSALVAATTAHATGSIDAGSSADALSLGRHRIWPPVVLAPMAGVTDTPYRVICSRRGAPLCVNEMVTARAIVERHAPTLAMLDHHPTEPLRSLQLYGTDPHYLSEAVRYLVANRPLDHLDLNFGCPAPKVTRLGGGAALPFKRPLFARMIRSAVEAAGSIPVTVKFRMGVDEQHLTFLDAGRIAQDEGVAWVALHARTAEQLYAPSARWEAIGELVAALEVPVLGNGDIFEATDALDMIDRTGCAGVVIGRGCLGKPWLFSDLRAVFEGVEVPPPPTLGEACATALEHAGEAVAWRAGHEALPPRRSRAAARRARTPQSAENRAITAFRKHLSWYLKGYPTGGEVRRAASQVSTLADVEALLGSLNPAAELIPGNERLVRSHSGGPRRVALPDGWLNDSEEDPRLDPAAEAFTSGG</sequence>
<dbReference type="InterPro" id="IPR035587">
    <property type="entry name" value="DUS-like_FMN-bd"/>
</dbReference>
<dbReference type="SUPFAM" id="SSF51395">
    <property type="entry name" value="FMN-linked oxidoreductases"/>
    <property type="match status" value="1"/>
</dbReference>